<feature type="binding site" evidence="12">
    <location>
        <position position="227"/>
    </location>
    <ligand>
        <name>NADP(+)</name>
        <dbReference type="ChEBI" id="CHEBI:58349"/>
    </ligand>
</feature>
<dbReference type="AlphaFoldDB" id="A0A934NHQ2"/>
<sequence length="277" mass="29240">MDGKRSAARVLDDVTRGVAELLAAGGRRPHLAVILVGDNPASETYVGGKRRDGVRVGITSSDHRLPDSASTQEVMQLVQRLNRDPNVSGILVQQPFPKQVEVTSVVEGVDPEKDVDGFHPINLGRLALGEPGLVACTAAGVMRMLDDAGIPLAGARAVVLGRSNIVGKPAALLLLARNATVTICHSRTRDLPGVCREADVLVVAVGRPGFVTKDFIKPGAAVVDVGVNRVDGRIRGDVDEAVAEVAGHLSPVPGGVGRMTRAMLMWNTLEAERRRQA</sequence>
<evidence type="ECO:0000256" key="2">
    <source>
        <dbReference type="ARBA" id="ARBA00011738"/>
    </source>
</evidence>
<dbReference type="PANTHER" id="PTHR48099">
    <property type="entry name" value="C-1-TETRAHYDROFOLATE SYNTHASE, CYTOPLASMIC-RELATED"/>
    <property type="match status" value="1"/>
</dbReference>
<comment type="subunit">
    <text evidence="2 12">Homodimer.</text>
</comment>
<evidence type="ECO:0000313" key="15">
    <source>
        <dbReference type="EMBL" id="MBJ7603832.1"/>
    </source>
</evidence>
<dbReference type="SUPFAM" id="SSF53223">
    <property type="entry name" value="Aminoacid dehydrogenase-like, N-terminal domain"/>
    <property type="match status" value="1"/>
</dbReference>
<evidence type="ECO:0000259" key="13">
    <source>
        <dbReference type="Pfam" id="PF00763"/>
    </source>
</evidence>
<reference evidence="15 16" key="1">
    <citation type="submission" date="2020-10" db="EMBL/GenBank/DDBJ databases">
        <title>Ca. Dormibacterota MAGs.</title>
        <authorList>
            <person name="Montgomery K."/>
        </authorList>
    </citation>
    <scope>NUCLEOTIDE SEQUENCE [LARGE SCALE GENOMIC DNA]</scope>
    <source>
        <strain evidence="15">SC8811_S16_3</strain>
    </source>
</reference>
<dbReference type="EC" id="1.5.1.5" evidence="12"/>
<dbReference type="Pfam" id="PF02882">
    <property type="entry name" value="THF_DHG_CYH_C"/>
    <property type="match status" value="1"/>
</dbReference>
<evidence type="ECO:0000256" key="3">
    <source>
        <dbReference type="ARBA" id="ARBA00022563"/>
    </source>
</evidence>
<dbReference type="SUPFAM" id="SSF51735">
    <property type="entry name" value="NAD(P)-binding Rossmann-fold domains"/>
    <property type="match status" value="1"/>
</dbReference>
<dbReference type="Gene3D" id="3.40.50.10860">
    <property type="entry name" value="Leucine Dehydrogenase, chain A, domain 1"/>
    <property type="match status" value="1"/>
</dbReference>
<evidence type="ECO:0000256" key="7">
    <source>
        <dbReference type="ARBA" id="ARBA00022857"/>
    </source>
</evidence>
<evidence type="ECO:0000256" key="11">
    <source>
        <dbReference type="ARBA" id="ARBA00023268"/>
    </source>
</evidence>
<dbReference type="GO" id="GO:0005829">
    <property type="term" value="C:cytosol"/>
    <property type="evidence" value="ECO:0007669"/>
    <property type="project" value="TreeGrafter"/>
</dbReference>
<dbReference type="InterPro" id="IPR000672">
    <property type="entry name" value="THF_DH/CycHdrlase"/>
</dbReference>
<comment type="caution">
    <text evidence="12">Lacks conserved residue(s) required for the propagation of feature annotation.</text>
</comment>
<evidence type="ECO:0000256" key="5">
    <source>
        <dbReference type="ARBA" id="ARBA00022755"/>
    </source>
</evidence>
<evidence type="ECO:0000256" key="8">
    <source>
        <dbReference type="ARBA" id="ARBA00023002"/>
    </source>
</evidence>
<comment type="similarity">
    <text evidence="12">Belongs to the tetrahydrofolate dehydrogenase/cyclohydrolase family.</text>
</comment>
<keyword evidence="4 12" id="KW-0028">Amino-acid biosynthesis</keyword>
<keyword evidence="7 12" id="KW-0521">NADP</keyword>
<comment type="catalytic activity">
    <reaction evidence="12">
        <text>(6R)-5,10-methenyltetrahydrofolate + H2O = (6R)-10-formyltetrahydrofolate + H(+)</text>
        <dbReference type="Rhea" id="RHEA:23700"/>
        <dbReference type="ChEBI" id="CHEBI:15377"/>
        <dbReference type="ChEBI" id="CHEBI:15378"/>
        <dbReference type="ChEBI" id="CHEBI:57455"/>
        <dbReference type="ChEBI" id="CHEBI:195366"/>
        <dbReference type="EC" id="3.5.4.9"/>
    </reaction>
</comment>
<dbReference type="GO" id="GO:0000105">
    <property type="term" value="P:L-histidine biosynthetic process"/>
    <property type="evidence" value="ECO:0007669"/>
    <property type="project" value="UniProtKB-KW"/>
</dbReference>
<evidence type="ECO:0000259" key="14">
    <source>
        <dbReference type="Pfam" id="PF02882"/>
    </source>
</evidence>
<comment type="caution">
    <text evidence="15">The sequence shown here is derived from an EMBL/GenBank/DDBJ whole genome shotgun (WGS) entry which is preliminary data.</text>
</comment>
<dbReference type="InterPro" id="IPR046346">
    <property type="entry name" value="Aminoacid_DH-like_N_sf"/>
</dbReference>
<dbReference type="GO" id="GO:0004488">
    <property type="term" value="F:methylenetetrahydrofolate dehydrogenase (NADP+) activity"/>
    <property type="evidence" value="ECO:0007669"/>
    <property type="project" value="UniProtKB-UniRule"/>
</dbReference>
<dbReference type="GO" id="GO:0006164">
    <property type="term" value="P:purine nucleotide biosynthetic process"/>
    <property type="evidence" value="ECO:0007669"/>
    <property type="project" value="UniProtKB-KW"/>
</dbReference>
<keyword evidence="9 12" id="KW-0368">Histidine biosynthesis</keyword>
<evidence type="ECO:0000256" key="4">
    <source>
        <dbReference type="ARBA" id="ARBA00022605"/>
    </source>
</evidence>
<keyword evidence="3 12" id="KW-0554">One-carbon metabolism</keyword>
<dbReference type="HAMAP" id="MF_01576">
    <property type="entry name" value="THF_DHG_CYH"/>
    <property type="match status" value="1"/>
</dbReference>
<dbReference type="GO" id="GO:0009086">
    <property type="term" value="P:methionine biosynthetic process"/>
    <property type="evidence" value="ECO:0007669"/>
    <property type="project" value="UniProtKB-KW"/>
</dbReference>
<comment type="pathway">
    <text evidence="1 12">One-carbon metabolism; tetrahydrofolate interconversion.</text>
</comment>
<dbReference type="GO" id="GO:0004477">
    <property type="term" value="F:methenyltetrahydrofolate cyclohydrolase activity"/>
    <property type="evidence" value="ECO:0007669"/>
    <property type="project" value="UniProtKB-UniRule"/>
</dbReference>
<dbReference type="FunFam" id="3.40.50.720:FF:000094">
    <property type="entry name" value="Bifunctional protein FolD"/>
    <property type="match status" value="1"/>
</dbReference>
<evidence type="ECO:0000256" key="1">
    <source>
        <dbReference type="ARBA" id="ARBA00004777"/>
    </source>
</evidence>
<dbReference type="EMBL" id="JAEKNQ010000044">
    <property type="protein sequence ID" value="MBJ7603832.1"/>
    <property type="molecule type" value="Genomic_DNA"/>
</dbReference>
<keyword evidence="11 12" id="KW-0511">Multifunctional enzyme</keyword>
<feature type="domain" description="Tetrahydrofolate dehydrogenase/cyclohydrolase catalytic" evidence="13">
    <location>
        <begin position="1"/>
        <end position="116"/>
    </location>
</feature>
<evidence type="ECO:0000256" key="6">
    <source>
        <dbReference type="ARBA" id="ARBA00022801"/>
    </source>
</evidence>
<evidence type="ECO:0000313" key="16">
    <source>
        <dbReference type="Proteomes" id="UP000620075"/>
    </source>
</evidence>
<dbReference type="FunFam" id="3.40.50.10860:FF:000005">
    <property type="entry name" value="C-1-tetrahydrofolate synthase, cytoplasmic, putative"/>
    <property type="match status" value="1"/>
</dbReference>
<dbReference type="PANTHER" id="PTHR48099:SF5">
    <property type="entry name" value="C-1-TETRAHYDROFOLATE SYNTHASE, CYTOPLASMIC"/>
    <property type="match status" value="1"/>
</dbReference>
<evidence type="ECO:0000256" key="9">
    <source>
        <dbReference type="ARBA" id="ARBA00023102"/>
    </source>
</evidence>
<proteinExistence type="inferred from homology"/>
<dbReference type="Proteomes" id="UP000620075">
    <property type="component" value="Unassembled WGS sequence"/>
</dbReference>
<dbReference type="RefSeq" id="WP_338180688.1">
    <property type="nucleotide sequence ID" value="NZ_JAEKNQ010000044.1"/>
</dbReference>
<dbReference type="InterPro" id="IPR020631">
    <property type="entry name" value="THF_DH/CycHdrlase_NAD-bd_dom"/>
</dbReference>
<comment type="catalytic activity">
    <reaction evidence="12">
        <text>(6R)-5,10-methylene-5,6,7,8-tetrahydrofolate + NADP(+) = (6R)-5,10-methenyltetrahydrofolate + NADPH</text>
        <dbReference type="Rhea" id="RHEA:22812"/>
        <dbReference type="ChEBI" id="CHEBI:15636"/>
        <dbReference type="ChEBI" id="CHEBI:57455"/>
        <dbReference type="ChEBI" id="CHEBI:57783"/>
        <dbReference type="ChEBI" id="CHEBI:58349"/>
        <dbReference type="EC" id="1.5.1.5"/>
    </reaction>
</comment>
<dbReference type="GO" id="GO:0035999">
    <property type="term" value="P:tetrahydrofolate interconversion"/>
    <property type="evidence" value="ECO:0007669"/>
    <property type="project" value="UniProtKB-UniRule"/>
</dbReference>
<dbReference type="Gene3D" id="3.40.50.720">
    <property type="entry name" value="NAD(P)-binding Rossmann-like Domain"/>
    <property type="match status" value="1"/>
</dbReference>
<comment type="function">
    <text evidence="12">Catalyzes the oxidation of 5,10-methylenetetrahydrofolate to 5,10-methenyltetrahydrofolate and then the hydrolysis of 5,10-methenyltetrahydrofolate to 10-formyltetrahydrofolate.</text>
</comment>
<feature type="domain" description="Tetrahydrofolate dehydrogenase/cyclohydrolase NAD(P)-binding" evidence="14">
    <location>
        <begin position="135"/>
        <end position="275"/>
    </location>
</feature>
<dbReference type="CDD" id="cd01080">
    <property type="entry name" value="NAD_bind_m-THF_DH_Cyclohyd"/>
    <property type="match status" value="1"/>
</dbReference>
<dbReference type="EC" id="3.5.4.9" evidence="12"/>
<accession>A0A934NHQ2</accession>
<keyword evidence="8 12" id="KW-0560">Oxidoreductase</keyword>
<organism evidence="15 16">
    <name type="scientific">Candidatus Dormiibacter inghamiae</name>
    <dbReference type="NCBI Taxonomy" id="3127013"/>
    <lineage>
        <taxon>Bacteria</taxon>
        <taxon>Bacillati</taxon>
        <taxon>Candidatus Dormiibacterota</taxon>
        <taxon>Candidatus Dormibacteria</taxon>
        <taxon>Candidatus Dormibacterales</taxon>
        <taxon>Candidatus Dormibacteraceae</taxon>
        <taxon>Candidatus Dormiibacter</taxon>
    </lineage>
</organism>
<keyword evidence="10 12" id="KW-0486">Methionine biosynthesis</keyword>
<dbReference type="Pfam" id="PF00763">
    <property type="entry name" value="THF_DHG_CYH"/>
    <property type="match status" value="1"/>
</dbReference>
<dbReference type="InterPro" id="IPR036291">
    <property type="entry name" value="NAD(P)-bd_dom_sf"/>
</dbReference>
<dbReference type="InterPro" id="IPR020630">
    <property type="entry name" value="THF_DH/CycHdrlase_cat_dom"/>
</dbReference>
<gene>
    <name evidence="12" type="primary">folD</name>
    <name evidence="15" type="ORF">JF888_11660</name>
</gene>
<feature type="binding site" evidence="12">
    <location>
        <begin position="161"/>
        <end position="163"/>
    </location>
    <ligand>
        <name>NADP(+)</name>
        <dbReference type="ChEBI" id="CHEBI:58349"/>
    </ligand>
</feature>
<dbReference type="PRINTS" id="PR00085">
    <property type="entry name" value="THFDHDRGNASE"/>
</dbReference>
<name>A0A934NHQ2_9BACT</name>
<protein>
    <recommendedName>
        <fullName evidence="12">Bifunctional protein FolD</fullName>
    </recommendedName>
    <domain>
        <recommendedName>
            <fullName evidence="12">Methylenetetrahydrofolate dehydrogenase</fullName>
            <ecNumber evidence="12">1.5.1.5</ecNumber>
        </recommendedName>
    </domain>
    <domain>
        <recommendedName>
            <fullName evidence="12">Methenyltetrahydrofolate cyclohydrolase</fullName>
            <ecNumber evidence="12">3.5.4.9</ecNumber>
        </recommendedName>
    </domain>
</protein>
<evidence type="ECO:0000256" key="10">
    <source>
        <dbReference type="ARBA" id="ARBA00023167"/>
    </source>
</evidence>
<evidence type="ECO:0000256" key="12">
    <source>
        <dbReference type="HAMAP-Rule" id="MF_01576"/>
    </source>
</evidence>
<keyword evidence="5 12" id="KW-0658">Purine biosynthesis</keyword>
<keyword evidence="6 12" id="KW-0378">Hydrolase</keyword>